<evidence type="ECO:0000313" key="2">
    <source>
        <dbReference type="Proteomes" id="UP001516023"/>
    </source>
</evidence>
<evidence type="ECO:0008006" key="3">
    <source>
        <dbReference type="Google" id="ProtNLM"/>
    </source>
</evidence>
<dbReference type="PANTHER" id="PTHR32301:SF6">
    <property type="entry name" value="GOLVESIN-RELATED"/>
    <property type="match status" value="1"/>
</dbReference>
<dbReference type="AlphaFoldDB" id="A0ABD3Q4V3"/>
<dbReference type="InterPro" id="IPR053259">
    <property type="entry name" value="Golvesin-related_Golgi"/>
</dbReference>
<dbReference type="Gene3D" id="3.40.50.300">
    <property type="entry name" value="P-loop containing nucleotide triphosphate hydrolases"/>
    <property type="match status" value="1"/>
</dbReference>
<dbReference type="PANTHER" id="PTHR32301">
    <property type="entry name" value="COUNTIN RECEPTOR CNR3-RELATED"/>
    <property type="match status" value="1"/>
</dbReference>
<dbReference type="EMBL" id="JABMIG020000075">
    <property type="protein sequence ID" value="KAL3795067.1"/>
    <property type="molecule type" value="Genomic_DNA"/>
</dbReference>
<protein>
    <recommendedName>
        <fullName evidence="3">Sulfotransferase domain-containing protein</fullName>
    </recommendedName>
</protein>
<evidence type="ECO:0000313" key="1">
    <source>
        <dbReference type="EMBL" id="KAL3795067.1"/>
    </source>
</evidence>
<sequence>MVAKMKRSHTAQQKKWMAILGVFFVLALFNITFDWNDQPDQLVVIEETRGERDSLKSAFSDWLELPSWRKNLRKIQEKPNGSDSILFWHIPKCGGTTAKKLYACMGKTITTRVGVLPQFGHQNSQKLVVFQPYPDEDWRTVNVDTTVLEGIIRAKGMGLVQSHVADVIVSMEMGAAVQHLFDNKKEGRNKGRVIALFRHPVERLVSKFYYLQVAYWEQSYHPEWQTMSILEWARTKHAGADSNIMVQKLTGKAWGDRVGERDLRVAKKILRDHVIVGLLSDIEESFRRFNIVLGVDETMDRNQNCMNDFFGSKVPGTVTNSNEHPKVVEGSTVWNILVRKNTLDVRLYRYVEALFEEQKSVIQSYTA</sequence>
<gene>
    <name evidence="1" type="ORF">HJC23_006388</name>
</gene>
<accession>A0ABD3Q4V3</accession>
<proteinExistence type="predicted"/>
<name>A0ABD3Q4V3_9STRA</name>
<comment type="caution">
    <text evidence="1">The sequence shown here is derived from an EMBL/GenBank/DDBJ whole genome shotgun (WGS) entry which is preliminary data.</text>
</comment>
<dbReference type="Proteomes" id="UP001516023">
    <property type="component" value="Unassembled WGS sequence"/>
</dbReference>
<organism evidence="1 2">
    <name type="scientific">Cyclotella cryptica</name>
    <dbReference type="NCBI Taxonomy" id="29204"/>
    <lineage>
        <taxon>Eukaryota</taxon>
        <taxon>Sar</taxon>
        <taxon>Stramenopiles</taxon>
        <taxon>Ochrophyta</taxon>
        <taxon>Bacillariophyta</taxon>
        <taxon>Coscinodiscophyceae</taxon>
        <taxon>Thalassiosirophycidae</taxon>
        <taxon>Stephanodiscales</taxon>
        <taxon>Stephanodiscaceae</taxon>
        <taxon>Cyclotella</taxon>
    </lineage>
</organism>
<dbReference type="InterPro" id="IPR027417">
    <property type="entry name" value="P-loop_NTPase"/>
</dbReference>
<keyword evidence="2" id="KW-1185">Reference proteome</keyword>
<reference evidence="1 2" key="1">
    <citation type="journal article" date="2020" name="G3 (Bethesda)">
        <title>Improved Reference Genome for Cyclotella cryptica CCMP332, a Model for Cell Wall Morphogenesis, Salinity Adaptation, and Lipid Production in Diatoms (Bacillariophyta).</title>
        <authorList>
            <person name="Roberts W.R."/>
            <person name="Downey K.M."/>
            <person name="Ruck E.C."/>
            <person name="Traller J.C."/>
            <person name="Alverson A.J."/>
        </authorList>
    </citation>
    <scope>NUCLEOTIDE SEQUENCE [LARGE SCALE GENOMIC DNA]</scope>
    <source>
        <strain evidence="1 2">CCMP332</strain>
    </source>
</reference>